<keyword evidence="1" id="KW-0175">Coiled coil</keyword>
<dbReference type="RefSeq" id="WP_025384663.1">
    <property type="nucleotide sequence ID" value="NZ_LCUA01000003.1"/>
</dbReference>
<name>A0A0W0X127_9GAMM</name>
<feature type="coiled-coil region" evidence="1">
    <location>
        <begin position="40"/>
        <end position="67"/>
    </location>
</feature>
<protein>
    <submittedName>
        <fullName evidence="3">Uncharacterized protein</fullName>
    </submittedName>
</protein>
<dbReference type="Proteomes" id="UP000054858">
    <property type="component" value="Unassembled WGS sequence"/>
</dbReference>
<evidence type="ECO:0000256" key="1">
    <source>
        <dbReference type="SAM" id="Coils"/>
    </source>
</evidence>
<dbReference type="AlphaFoldDB" id="A0A0W0X127"/>
<dbReference type="PATRIC" id="fig|29423.5.peg.2025"/>
<evidence type="ECO:0000313" key="4">
    <source>
        <dbReference type="Proteomes" id="UP000054858"/>
    </source>
</evidence>
<feature type="region of interest" description="Disordered" evidence="2">
    <location>
        <begin position="199"/>
        <end position="271"/>
    </location>
</feature>
<accession>A0A0W0X127</accession>
<dbReference type="EMBL" id="LNYP01000029">
    <property type="protein sequence ID" value="KTD38253.1"/>
    <property type="molecule type" value="Genomic_DNA"/>
</dbReference>
<proteinExistence type="predicted"/>
<evidence type="ECO:0000313" key="3">
    <source>
        <dbReference type="EMBL" id="KTD38253.1"/>
    </source>
</evidence>
<organism evidence="3 4">
    <name type="scientific">Legionella oakridgensis</name>
    <dbReference type="NCBI Taxonomy" id="29423"/>
    <lineage>
        <taxon>Bacteria</taxon>
        <taxon>Pseudomonadati</taxon>
        <taxon>Pseudomonadota</taxon>
        <taxon>Gammaproteobacteria</taxon>
        <taxon>Legionellales</taxon>
        <taxon>Legionellaceae</taxon>
        <taxon>Legionella</taxon>
    </lineage>
</organism>
<reference evidence="3 4" key="1">
    <citation type="submission" date="2015-11" db="EMBL/GenBank/DDBJ databases">
        <title>Genomic analysis of 38 Legionella species identifies large and diverse effector repertoires.</title>
        <authorList>
            <person name="Burstein D."/>
            <person name="Amaro F."/>
            <person name="Zusman T."/>
            <person name="Lifshitz Z."/>
            <person name="Cohen O."/>
            <person name="Gilbert J.A."/>
            <person name="Pupko T."/>
            <person name="Shuman H.A."/>
            <person name="Segal G."/>
        </authorList>
    </citation>
    <scope>NUCLEOTIDE SEQUENCE [LARGE SCALE GENOMIC DNA]</scope>
    <source>
        <strain evidence="3 4">Oak Ridge-10</strain>
    </source>
</reference>
<sequence>MPGRSEREIALDVIKDIRRKLEPVGGDNPNQFQQVKNKVMDESRQYLAELEDKLNKASAENDEKAISQTLRSLRVLNLNTSGFSLLFSGLKLMHNISDKIFGHQRADPQLLEQLGKDVLDTAKNFNALLDDSSKSLGSKVWNVMKAFVLAAIDGIVGMFKGMKKGFEEGKGIETLSSTLQGAVTGGFAGFFKKFSEELGKASSQEAPSPSQEAPSHSEGAFFLSRMSDAATPAVTLSENDMDGVVPSQDPHGRHDSFSSGEDPSEEAPSPT</sequence>
<evidence type="ECO:0000256" key="2">
    <source>
        <dbReference type="SAM" id="MobiDB-lite"/>
    </source>
</evidence>
<feature type="compositionally biased region" description="Polar residues" evidence="2">
    <location>
        <begin position="201"/>
        <end position="214"/>
    </location>
</feature>
<gene>
    <name evidence="3" type="ORF">Loak_1929</name>
</gene>
<comment type="caution">
    <text evidence="3">The sequence shown here is derived from an EMBL/GenBank/DDBJ whole genome shotgun (WGS) entry which is preliminary data.</text>
</comment>